<dbReference type="OrthoDB" id="7328368at2"/>
<dbReference type="Proteomes" id="UP000240418">
    <property type="component" value="Unassembled WGS sequence"/>
</dbReference>
<dbReference type="InterPro" id="IPR036388">
    <property type="entry name" value="WH-like_DNA-bd_sf"/>
</dbReference>
<accession>A0A2P8FKL1</accession>
<evidence type="ECO:0000256" key="4">
    <source>
        <dbReference type="ARBA" id="ARBA00023163"/>
    </source>
</evidence>
<dbReference type="SUPFAM" id="SSF53850">
    <property type="entry name" value="Periplasmic binding protein-like II"/>
    <property type="match status" value="1"/>
</dbReference>
<evidence type="ECO:0000259" key="5">
    <source>
        <dbReference type="PROSITE" id="PS50931"/>
    </source>
</evidence>
<evidence type="ECO:0000313" key="6">
    <source>
        <dbReference type="EMBL" id="PSL22246.1"/>
    </source>
</evidence>
<evidence type="ECO:0000256" key="2">
    <source>
        <dbReference type="ARBA" id="ARBA00023015"/>
    </source>
</evidence>
<evidence type="ECO:0000256" key="1">
    <source>
        <dbReference type="ARBA" id="ARBA00009437"/>
    </source>
</evidence>
<sequence length="291" mass="31667">MDWSNLPPLSAMRAFAAYADKGSVQAAGTALNVSHSAISQQIRGLEQHLGLALLDRTGRAAVLTREGQLLAEALLGGFATMVERVSALTEQENERPLHLTTTPTFAANWLMPRLSTFRAAHPEIDMMIDPTPNLADPSPGAIDLAIRYGDGNWPGLASELLLQTSIAVVAAPSLIGTRNAGLPSDLLQFPWLQELGTSESSIWLEQHGVIEGELAGIIHLPGNLMLDAARSGQGIAVTARAWIEEDLRSGRLRLLFEDDKHKGYHIVSHLSVVRLATRHFRSWLRKCVMPI</sequence>
<evidence type="ECO:0000256" key="3">
    <source>
        <dbReference type="ARBA" id="ARBA00023125"/>
    </source>
</evidence>
<dbReference type="PROSITE" id="PS50931">
    <property type="entry name" value="HTH_LYSR"/>
    <property type="match status" value="1"/>
</dbReference>
<evidence type="ECO:0000313" key="7">
    <source>
        <dbReference type="Proteomes" id="UP000240418"/>
    </source>
</evidence>
<reference evidence="6 7" key="1">
    <citation type="submission" date="2018-03" db="EMBL/GenBank/DDBJ databases">
        <title>Genomic Encyclopedia of Archaeal and Bacterial Type Strains, Phase II (KMG-II): from individual species to whole genera.</title>
        <authorList>
            <person name="Goeker M."/>
        </authorList>
    </citation>
    <scope>NUCLEOTIDE SEQUENCE [LARGE SCALE GENOMIC DNA]</scope>
    <source>
        <strain evidence="6 7">DSM 100673</strain>
    </source>
</reference>
<dbReference type="AlphaFoldDB" id="A0A2P8FKL1"/>
<dbReference type="Gene3D" id="1.10.10.10">
    <property type="entry name" value="Winged helix-like DNA-binding domain superfamily/Winged helix DNA-binding domain"/>
    <property type="match status" value="1"/>
</dbReference>
<dbReference type="InterPro" id="IPR036390">
    <property type="entry name" value="WH_DNA-bd_sf"/>
</dbReference>
<organism evidence="6 7">
    <name type="scientific">Shimia abyssi</name>
    <dbReference type="NCBI Taxonomy" id="1662395"/>
    <lineage>
        <taxon>Bacteria</taxon>
        <taxon>Pseudomonadati</taxon>
        <taxon>Pseudomonadota</taxon>
        <taxon>Alphaproteobacteria</taxon>
        <taxon>Rhodobacterales</taxon>
        <taxon>Roseobacteraceae</taxon>
    </lineage>
</organism>
<dbReference type="PANTHER" id="PTHR30537:SF79">
    <property type="entry name" value="TRANSCRIPTIONAL REGULATOR-RELATED"/>
    <property type="match status" value="1"/>
</dbReference>
<protein>
    <submittedName>
        <fullName evidence="6">LysR family glycine cleavage system transcriptional activator</fullName>
    </submittedName>
</protein>
<feature type="domain" description="HTH lysR-type" evidence="5">
    <location>
        <begin position="7"/>
        <end position="64"/>
    </location>
</feature>
<dbReference type="InterPro" id="IPR000847">
    <property type="entry name" value="LysR_HTH_N"/>
</dbReference>
<dbReference type="GO" id="GO:0043565">
    <property type="term" value="F:sequence-specific DNA binding"/>
    <property type="evidence" value="ECO:0007669"/>
    <property type="project" value="TreeGrafter"/>
</dbReference>
<dbReference type="GO" id="GO:0006351">
    <property type="term" value="P:DNA-templated transcription"/>
    <property type="evidence" value="ECO:0007669"/>
    <property type="project" value="TreeGrafter"/>
</dbReference>
<comment type="caution">
    <text evidence="6">The sequence shown here is derived from an EMBL/GenBank/DDBJ whole genome shotgun (WGS) entry which is preliminary data.</text>
</comment>
<dbReference type="SUPFAM" id="SSF46785">
    <property type="entry name" value="Winged helix' DNA-binding domain"/>
    <property type="match status" value="1"/>
</dbReference>
<dbReference type="InterPro" id="IPR005119">
    <property type="entry name" value="LysR_subst-bd"/>
</dbReference>
<keyword evidence="3" id="KW-0238">DNA-binding</keyword>
<dbReference type="Pfam" id="PF03466">
    <property type="entry name" value="LysR_substrate"/>
    <property type="match status" value="1"/>
</dbReference>
<name>A0A2P8FKL1_9RHOB</name>
<dbReference type="GO" id="GO:0003700">
    <property type="term" value="F:DNA-binding transcription factor activity"/>
    <property type="evidence" value="ECO:0007669"/>
    <property type="project" value="InterPro"/>
</dbReference>
<dbReference type="RefSeq" id="WP_106606916.1">
    <property type="nucleotide sequence ID" value="NZ_PYGJ01000001.1"/>
</dbReference>
<comment type="similarity">
    <text evidence="1">Belongs to the LysR transcriptional regulatory family.</text>
</comment>
<dbReference type="InterPro" id="IPR058163">
    <property type="entry name" value="LysR-type_TF_proteobact-type"/>
</dbReference>
<keyword evidence="2" id="KW-0805">Transcription regulation</keyword>
<gene>
    <name evidence="6" type="ORF">CLV88_101671</name>
</gene>
<keyword evidence="4" id="KW-0804">Transcription</keyword>
<dbReference type="Gene3D" id="3.40.190.10">
    <property type="entry name" value="Periplasmic binding protein-like II"/>
    <property type="match status" value="2"/>
</dbReference>
<keyword evidence="7" id="KW-1185">Reference proteome</keyword>
<proteinExistence type="inferred from homology"/>
<dbReference type="Pfam" id="PF00126">
    <property type="entry name" value="HTH_1"/>
    <property type="match status" value="1"/>
</dbReference>
<dbReference type="PANTHER" id="PTHR30537">
    <property type="entry name" value="HTH-TYPE TRANSCRIPTIONAL REGULATOR"/>
    <property type="match status" value="1"/>
</dbReference>
<dbReference type="EMBL" id="PYGJ01000001">
    <property type="protein sequence ID" value="PSL22246.1"/>
    <property type="molecule type" value="Genomic_DNA"/>
</dbReference>